<dbReference type="EMBL" id="BPQJ01000001">
    <property type="protein sequence ID" value="GJD60209.1"/>
    <property type="molecule type" value="Genomic_DNA"/>
</dbReference>
<proteinExistence type="predicted"/>
<dbReference type="RefSeq" id="WP_099899707.1">
    <property type="nucleotide sequence ID" value="NZ_BPQJ01000001.1"/>
</dbReference>
<evidence type="ECO:0000313" key="2">
    <source>
        <dbReference type="Proteomes" id="UP001055286"/>
    </source>
</evidence>
<accession>A0AA37H660</accession>
<organism evidence="1 2">
    <name type="scientific">Methylobacterium frigidaeris</name>
    <dbReference type="NCBI Taxonomy" id="2038277"/>
    <lineage>
        <taxon>Bacteria</taxon>
        <taxon>Pseudomonadati</taxon>
        <taxon>Pseudomonadota</taxon>
        <taxon>Alphaproteobacteria</taxon>
        <taxon>Hyphomicrobiales</taxon>
        <taxon>Methylobacteriaceae</taxon>
        <taxon>Methylobacterium</taxon>
    </lineage>
</organism>
<reference evidence="1" key="2">
    <citation type="submission" date="2021-08" db="EMBL/GenBank/DDBJ databases">
        <authorList>
            <person name="Tani A."/>
            <person name="Ola A."/>
            <person name="Ogura Y."/>
            <person name="Katsura K."/>
            <person name="Hayashi T."/>
        </authorList>
    </citation>
    <scope>NUCLEOTIDE SEQUENCE</scope>
    <source>
        <strain evidence="1">JCM 32048</strain>
    </source>
</reference>
<sequence length="139" mass="15447">MALTNADFRRMIAEHRDHAVRPLPPLTLPDRIPHRFEAGSRRPAHRESRDVRTIEIVWTPAPAPSGSRLLGGLAAVAKVLALPVLLAGSLCAQPVYECHKQKSRGMLYYGTTVQMCVNERMAEHVGSVQAFVDRHMQGM</sequence>
<dbReference type="AlphaFoldDB" id="A0AA37H660"/>
<reference evidence="1" key="1">
    <citation type="journal article" date="2016" name="Front. Microbiol.">
        <title>Genome Sequence of the Piezophilic, Mesophilic Sulfate-Reducing Bacterium Desulfovibrio indicus J2T.</title>
        <authorList>
            <person name="Cao J."/>
            <person name="Maignien L."/>
            <person name="Shao Z."/>
            <person name="Alain K."/>
            <person name="Jebbar M."/>
        </authorList>
    </citation>
    <scope>NUCLEOTIDE SEQUENCE</scope>
    <source>
        <strain evidence="1">JCM 32048</strain>
    </source>
</reference>
<name>A0AA37H660_9HYPH</name>
<comment type="caution">
    <text evidence="1">The sequence shown here is derived from an EMBL/GenBank/DDBJ whole genome shotgun (WGS) entry which is preliminary data.</text>
</comment>
<keyword evidence="2" id="KW-1185">Reference proteome</keyword>
<dbReference type="Proteomes" id="UP001055286">
    <property type="component" value="Unassembled WGS sequence"/>
</dbReference>
<gene>
    <name evidence="1" type="ORF">MPEAHAMD_0344</name>
</gene>
<evidence type="ECO:0000313" key="1">
    <source>
        <dbReference type="EMBL" id="GJD60209.1"/>
    </source>
</evidence>
<protein>
    <submittedName>
        <fullName evidence="1">Uncharacterized protein</fullName>
    </submittedName>
</protein>